<evidence type="ECO:0000313" key="3">
    <source>
        <dbReference type="EMBL" id="CAL1586729.1"/>
    </source>
</evidence>
<dbReference type="PANTHER" id="PTHR14030:SF4">
    <property type="entry name" value="BUB1 KINASE, ISOFORM A-RELATED"/>
    <property type="match status" value="1"/>
</dbReference>
<keyword evidence="4" id="KW-1185">Reference proteome</keyword>
<organism evidence="3 4">
    <name type="scientific">Knipowitschia caucasica</name>
    <name type="common">Caucasian dwarf goby</name>
    <name type="synonym">Pomatoschistus caucasicus</name>
    <dbReference type="NCBI Taxonomy" id="637954"/>
    <lineage>
        <taxon>Eukaryota</taxon>
        <taxon>Metazoa</taxon>
        <taxon>Chordata</taxon>
        <taxon>Craniata</taxon>
        <taxon>Vertebrata</taxon>
        <taxon>Euteleostomi</taxon>
        <taxon>Actinopterygii</taxon>
        <taxon>Neopterygii</taxon>
        <taxon>Teleostei</taxon>
        <taxon>Neoteleostei</taxon>
        <taxon>Acanthomorphata</taxon>
        <taxon>Gobiaria</taxon>
        <taxon>Gobiiformes</taxon>
        <taxon>Gobioidei</taxon>
        <taxon>Gobiidae</taxon>
        <taxon>Gobiinae</taxon>
        <taxon>Knipowitschia</taxon>
    </lineage>
</organism>
<dbReference type="GO" id="GO:0007094">
    <property type="term" value="P:mitotic spindle assembly checkpoint signaling"/>
    <property type="evidence" value="ECO:0007669"/>
    <property type="project" value="InterPro"/>
</dbReference>
<feature type="compositionally biased region" description="Polar residues" evidence="1">
    <location>
        <begin position="308"/>
        <end position="325"/>
    </location>
</feature>
<feature type="domain" description="BUB1 N-terminal" evidence="2">
    <location>
        <begin position="10"/>
        <end position="164"/>
    </location>
</feature>
<evidence type="ECO:0000256" key="1">
    <source>
        <dbReference type="SAM" id="MobiDB-lite"/>
    </source>
</evidence>
<dbReference type="Gene3D" id="1.25.40.430">
    <property type="match status" value="1"/>
</dbReference>
<evidence type="ECO:0000259" key="2">
    <source>
        <dbReference type="PROSITE" id="PS51489"/>
    </source>
</evidence>
<feature type="compositionally biased region" description="Low complexity" evidence="1">
    <location>
        <begin position="336"/>
        <end position="481"/>
    </location>
</feature>
<dbReference type="Proteomes" id="UP001497482">
    <property type="component" value="Chromosome 17"/>
</dbReference>
<name>A0AAV2KFL3_KNICA</name>
<dbReference type="GO" id="GO:0004672">
    <property type="term" value="F:protein kinase activity"/>
    <property type="evidence" value="ECO:0007669"/>
    <property type="project" value="TreeGrafter"/>
</dbReference>
<dbReference type="EMBL" id="OZ035839">
    <property type="protein sequence ID" value="CAL1586729.1"/>
    <property type="molecule type" value="Genomic_DNA"/>
</dbReference>
<dbReference type="InterPro" id="IPR015661">
    <property type="entry name" value="Bub1/Mad3"/>
</dbReference>
<proteinExistence type="predicted"/>
<protein>
    <recommendedName>
        <fullName evidence="2">BUB1 N-terminal domain-containing protein</fullName>
    </recommendedName>
</protein>
<feature type="region of interest" description="Disordered" evidence="1">
    <location>
        <begin position="288"/>
        <end position="481"/>
    </location>
</feature>
<dbReference type="GO" id="GO:0051754">
    <property type="term" value="P:meiotic sister chromatid cohesion, centromeric"/>
    <property type="evidence" value="ECO:0007669"/>
    <property type="project" value="TreeGrafter"/>
</dbReference>
<dbReference type="GO" id="GO:0005634">
    <property type="term" value="C:nucleus"/>
    <property type="evidence" value="ECO:0007669"/>
    <property type="project" value="TreeGrafter"/>
</dbReference>
<dbReference type="PROSITE" id="PS51489">
    <property type="entry name" value="BUB1_N"/>
    <property type="match status" value="1"/>
</dbReference>
<sequence>MDVAAYLQRFESSISTYVGDDPLEQWDKFVKLLEQNLPPNSSSQLSVVLSRLVETFLNVNKYANDDRYVNYCIQFASAYTDPIVMYSHLFNKGVGTRCAALYSSWAQQLEQRGLNDQAEALYQKAHENKAQPADLLMDEYRQFQSRTRLHVAASAGNRSPLQNSLSVNVMSSQSALSAIKETTAAECSSPKPVERRYVVMISRSEYSGKLPPSTNENMVSTYDKEALHCEGSELCFEEQMQQQQQKLQAEAEAVALHVPAFKDEETSTIPNLWMQIMHMNMSLARGTGHDKSASLLPRRSAGCRSHSEPTVFTNDSTSPGQISQMDTKDSAAHAPQQQQHQSLSQQQQQQHQSLSQQQQQQHQSLSQQQQHQSLSQQQQQQHQSLSQQQQQQHQSLSQQQQQQHQSLSQQQQQQHQSLSQQHQSLSQQQQHQSLSQQQQQQQHQSLSQQQQQHQSLSQQQQQQHQSLSQQQQQHQSLSQQQ</sequence>
<dbReference type="SMART" id="SM00777">
    <property type="entry name" value="Mad3_BUB1_I"/>
    <property type="match status" value="1"/>
</dbReference>
<dbReference type="InterPro" id="IPR013212">
    <property type="entry name" value="Mad3/Bub1_I"/>
</dbReference>
<dbReference type="AlphaFoldDB" id="A0AAV2KFL3"/>
<dbReference type="GO" id="GO:0032991">
    <property type="term" value="C:protein-containing complex"/>
    <property type="evidence" value="ECO:0007669"/>
    <property type="project" value="UniProtKB-ARBA"/>
</dbReference>
<dbReference type="Pfam" id="PF08311">
    <property type="entry name" value="Mad3_BUB1_I"/>
    <property type="match status" value="1"/>
</dbReference>
<accession>A0AAV2KFL3</accession>
<evidence type="ECO:0000313" key="4">
    <source>
        <dbReference type="Proteomes" id="UP001497482"/>
    </source>
</evidence>
<dbReference type="PANTHER" id="PTHR14030">
    <property type="entry name" value="MITOTIC CHECKPOINT SERINE/THREONINE-PROTEIN KINASE BUB1"/>
    <property type="match status" value="1"/>
</dbReference>
<reference evidence="3 4" key="1">
    <citation type="submission" date="2024-04" db="EMBL/GenBank/DDBJ databases">
        <authorList>
            <person name="Waldvogel A.-M."/>
            <person name="Schoenle A."/>
        </authorList>
    </citation>
    <scope>NUCLEOTIDE SEQUENCE [LARGE SCALE GENOMIC DNA]</scope>
</reference>
<gene>
    <name evidence="3" type="ORF">KC01_LOCUS16741</name>
</gene>